<proteinExistence type="predicted"/>
<dbReference type="Proteomes" id="UP000499080">
    <property type="component" value="Unassembled WGS sequence"/>
</dbReference>
<evidence type="ECO:0000256" key="1">
    <source>
        <dbReference type="SAM" id="MobiDB-lite"/>
    </source>
</evidence>
<name>A0A4Y2F3V4_ARAVE</name>
<dbReference type="AlphaFoldDB" id="A0A4Y2F3V4"/>
<dbReference type="EMBL" id="BGPR01000779">
    <property type="protein sequence ID" value="GBM35218.1"/>
    <property type="molecule type" value="Genomic_DNA"/>
</dbReference>
<feature type="compositionally biased region" description="Polar residues" evidence="1">
    <location>
        <begin position="57"/>
        <end position="66"/>
    </location>
</feature>
<protein>
    <submittedName>
        <fullName evidence="2">Uncharacterized protein</fullName>
    </submittedName>
</protein>
<reference evidence="2 3" key="1">
    <citation type="journal article" date="2019" name="Sci. Rep.">
        <title>Orb-weaving spider Araneus ventricosus genome elucidates the spidroin gene catalogue.</title>
        <authorList>
            <person name="Kono N."/>
            <person name="Nakamura H."/>
            <person name="Ohtoshi R."/>
            <person name="Moran D.A.P."/>
            <person name="Shinohara A."/>
            <person name="Yoshida Y."/>
            <person name="Fujiwara M."/>
            <person name="Mori M."/>
            <person name="Tomita M."/>
            <person name="Arakawa K."/>
        </authorList>
    </citation>
    <scope>NUCLEOTIDE SEQUENCE [LARGE SCALE GENOMIC DNA]</scope>
</reference>
<keyword evidence="3" id="KW-1185">Reference proteome</keyword>
<organism evidence="2 3">
    <name type="scientific">Araneus ventricosus</name>
    <name type="common">Orbweaver spider</name>
    <name type="synonym">Epeira ventricosa</name>
    <dbReference type="NCBI Taxonomy" id="182803"/>
    <lineage>
        <taxon>Eukaryota</taxon>
        <taxon>Metazoa</taxon>
        <taxon>Ecdysozoa</taxon>
        <taxon>Arthropoda</taxon>
        <taxon>Chelicerata</taxon>
        <taxon>Arachnida</taxon>
        <taxon>Araneae</taxon>
        <taxon>Araneomorphae</taxon>
        <taxon>Entelegynae</taxon>
        <taxon>Araneoidea</taxon>
        <taxon>Araneidae</taxon>
        <taxon>Araneus</taxon>
    </lineage>
</organism>
<sequence>MDGTNFYTHAIGVWAKASPIFYRKIFENQQGSLTEQVTCVPAQITNSLQTALKHGGQTKSDSSQRPSGKLPPTFLKYQYSLEYRVATFLILESPSSMFSYFDFSPTLLENSLFQGLKKQKE</sequence>
<gene>
    <name evidence="2" type="ORF">AVEN_175822_1</name>
</gene>
<feature type="region of interest" description="Disordered" evidence="1">
    <location>
        <begin position="51"/>
        <end position="70"/>
    </location>
</feature>
<comment type="caution">
    <text evidence="2">The sequence shown here is derived from an EMBL/GenBank/DDBJ whole genome shotgun (WGS) entry which is preliminary data.</text>
</comment>
<accession>A0A4Y2F3V4</accession>
<evidence type="ECO:0000313" key="3">
    <source>
        <dbReference type="Proteomes" id="UP000499080"/>
    </source>
</evidence>
<evidence type="ECO:0000313" key="2">
    <source>
        <dbReference type="EMBL" id="GBM35218.1"/>
    </source>
</evidence>